<dbReference type="PANTHER" id="PTHR12302">
    <property type="entry name" value="EBNA2 BINDING PROTEIN P100"/>
    <property type="match status" value="1"/>
</dbReference>
<evidence type="ECO:0000256" key="1">
    <source>
        <dbReference type="ARBA" id="ARBA00022722"/>
    </source>
</evidence>
<reference evidence="6" key="1">
    <citation type="journal article" date="2015" name="Nature">
        <title>Complex archaea that bridge the gap between prokaryotes and eukaryotes.</title>
        <authorList>
            <person name="Spang A."/>
            <person name="Saw J.H."/>
            <person name="Jorgensen S.L."/>
            <person name="Zaremba-Niedzwiedzka K."/>
            <person name="Martijn J."/>
            <person name="Lind A.E."/>
            <person name="van Eijk R."/>
            <person name="Schleper C."/>
            <person name="Guy L."/>
            <person name="Ettema T.J."/>
        </authorList>
    </citation>
    <scope>NUCLEOTIDE SEQUENCE</scope>
</reference>
<protein>
    <recommendedName>
        <fullName evidence="5">TNase-like domain-containing protein</fullName>
    </recommendedName>
</protein>
<proteinExistence type="predicted"/>
<name>A0A0F9PQB8_9ZZZZ</name>
<dbReference type="Gene3D" id="2.40.50.90">
    <property type="match status" value="1"/>
</dbReference>
<keyword evidence="4" id="KW-0472">Membrane</keyword>
<keyword evidence="1" id="KW-0540">Nuclease</keyword>
<dbReference type="GO" id="GO:0016787">
    <property type="term" value="F:hydrolase activity"/>
    <property type="evidence" value="ECO:0007669"/>
    <property type="project" value="UniProtKB-KW"/>
</dbReference>
<evidence type="ECO:0000313" key="6">
    <source>
        <dbReference type="EMBL" id="KKM95347.1"/>
    </source>
</evidence>
<gene>
    <name evidence="6" type="ORF">LCGC14_1189200</name>
</gene>
<dbReference type="SMART" id="SM00318">
    <property type="entry name" value="SNc"/>
    <property type="match status" value="1"/>
</dbReference>
<comment type="caution">
    <text evidence="6">The sequence shown here is derived from an EMBL/GenBank/DDBJ whole genome shotgun (WGS) entry which is preliminary data.</text>
</comment>
<evidence type="ECO:0000256" key="2">
    <source>
        <dbReference type="ARBA" id="ARBA00022759"/>
    </source>
</evidence>
<accession>A0A0F9PQB8</accession>
<sequence length="208" mass="23590">MIDFKEHPWIVKLALIVISFLSGAGIIGAAWGIGSQAVLQVLEHQTENLENFHNFTASVSSVVDGDTIKVYIDGQLDTEETLRLIGVDTPETVHPALPVQFFGPEATAFTKLMCENKKVRLFLPKAGDMRGRYGRLLVYVELENKQILNEQIIVQGFGYSYTKYPHEKTKLYNELERQARNAKRGLWASVKFEDLPEWLRIANPDILK</sequence>
<dbReference type="PROSITE" id="PS50830">
    <property type="entry name" value="TNASE_3"/>
    <property type="match status" value="1"/>
</dbReference>
<keyword evidence="4" id="KW-1133">Transmembrane helix</keyword>
<evidence type="ECO:0000256" key="3">
    <source>
        <dbReference type="ARBA" id="ARBA00022801"/>
    </source>
</evidence>
<feature type="domain" description="TNase-like" evidence="5">
    <location>
        <begin position="53"/>
        <end position="189"/>
    </location>
</feature>
<dbReference type="PANTHER" id="PTHR12302:SF3">
    <property type="entry name" value="SERINE_THREONINE-PROTEIN KINASE 31"/>
    <property type="match status" value="1"/>
</dbReference>
<dbReference type="InterPro" id="IPR035437">
    <property type="entry name" value="SNase_OB-fold_sf"/>
</dbReference>
<dbReference type="InterPro" id="IPR016071">
    <property type="entry name" value="Staphylococal_nuclease_OB-fold"/>
</dbReference>
<evidence type="ECO:0000259" key="5">
    <source>
        <dbReference type="PROSITE" id="PS50830"/>
    </source>
</evidence>
<keyword evidence="3" id="KW-0378">Hydrolase</keyword>
<dbReference type="AlphaFoldDB" id="A0A0F9PQB8"/>
<dbReference type="EMBL" id="LAZR01006019">
    <property type="protein sequence ID" value="KKM95347.1"/>
    <property type="molecule type" value="Genomic_DNA"/>
</dbReference>
<organism evidence="6">
    <name type="scientific">marine sediment metagenome</name>
    <dbReference type="NCBI Taxonomy" id="412755"/>
    <lineage>
        <taxon>unclassified sequences</taxon>
        <taxon>metagenomes</taxon>
        <taxon>ecological metagenomes</taxon>
    </lineage>
</organism>
<dbReference type="GO" id="GO:0004519">
    <property type="term" value="F:endonuclease activity"/>
    <property type="evidence" value="ECO:0007669"/>
    <property type="project" value="UniProtKB-KW"/>
</dbReference>
<feature type="transmembrane region" description="Helical" evidence="4">
    <location>
        <begin position="9"/>
        <end position="33"/>
    </location>
</feature>
<evidence type="ECO:0000256" key="4">
    <source>
        <dbReference type="SAM" id="Phobius"/>
    </source>
</evidence>
<keyword evidence="4" id="KW-0812">Transmembrane</keyword>
<dbReference type="Pfam" id="PF00565">
    <property type="entry name" value="SNase"/>
    <property type="match status" value="1"/>
</dbReference>
<keyword evidence="2" id="KW-0255">Endonuclease</keyword>
<dbReference type="SUPFAM" id="SSF50199">
    <property type="entry name" value="Staphylococcal nuclease"/>
    <property type="match status" value="1"/>
</dbReference>